<name>A0A2V1DEE7_9PLEO</name>
<keyword evidence="2" id="KW-1185">Reference proteome</keyword>
<dbReference type="Gene3D" id="1.20.144.10">
    <property type="entry name" value="Phosphatidic acid phosphatase type 2/haloperoxidase"/>
    <property type="match status" value="1"/>
</dbReference>
<dbReference type="OrthoDB" id="10030083at2759"/>
<dbReference type="Proteomes" id="UP000244855">
    <property type="component" value="Unassembled WGS sequence"/>
</dbReference>
<dbReference type="InterPro" id="IPR043216">
    <property type="entry name" value="PAP-like"/>
</dbReference>
<dbReference type="PANTHER" id="PTHR10165">
    <property type="entry name" value="LIPID PHOSPHATE PHOSPHATASE"/>
    <property type="match status" value="1"/>
</dbReference>
<dbReference type="STRING" id="97972.A0A2V1DEE7"/>
<evidence type="ECO:0000313" key="1">
    <source>
        <dbReference type="EMBL" id="PVH96462.1"/>
    </source>
</evidence>
<dbReference type="GO" id="GO:0046839">
    <property type="term" value="P:phospholipid dephosphorylation"/>
    <property type="evidence" value="ECO:0007669"/>
    <property type="project" value="TreeGrafter"/>
</dbReference>
<dbReference type="GO" id="GO:0008195">
    <property type="term" value="F:phosphatidate phosphatase activity"/>
    <property type="evidence" value="ECO:0007669"/>
    <property type="project" value="TreeGrafter"/>
</dbReference>
<dbReference type="PANTHER" id="PTHR10165:SF35">
    <property type="entry name" value="RE23632P"/>
    <property type="match status" value="1"/>
</dbReference>
<protein>
    <recommendedName>
        <fullName evidence="3">Phosphatidic acid phosphatase type 2/haloperoxidase domain-containing protein</fullName>
    </recommendedName>
</protein>
<proteinExistence type="predicted"/>
<dbReference type="GO" id="GO:0016020">
    <property type="term" value="C:membrane"/>
    <property type="evidence" value="ECO:0007669"/>
    <property type="project" value="TreeGrafter"/>
</dbReference>
<gene>
    <name evidence="1" type="ORF">DM02DRAFT_118628</name>
</gene>
<evidence type="ECO:0000313" key="2">
    <source>
        <dbReference type="Proteomes" id="UP000244855"/>
    </source>
</evidence>
<accession>A0A2V1DEE7</accession>
<organism evidence="1 2">
    <name type="scientific">Periconia macrospinosa</name>
    <dbReference type="NCBI Taxonomy" id="97972"/>
    <lineage>
        <taxon>Eukaryota</taxon>
        <taxon>Fungi</taxon>
        <taxon>Dikarya</taxon>
        <taxon>Ascomycota</taxon>
        <taxon>Pezizomycotina</taxon>
        <taxon>Dothideomycetes</taxon>
        <taxon>Pleosporomycetidae</taxon>
        <taxon>Pleosporales</taxon>
        <taxon>Massarineae</taxon>
        <taxon>Periconiaceae</taxon>
        <taxon>Periconia</taxon>
    </lineage>
</organism>
<dbReference type="EMBL" id="KZ805464">
    <property type="protein sequence ID" value="PVH96462.1"/>
    <property type="molecule type" value="Genomic_DNA"/>
</dbReference>
<sequence length="113" mass="12544">MLTISCFIGSIWRLHRLVQFSTIQVSSSGLGYIGMFLAGQLKVWKPCTDLARVLMALAPFLGVAVIASSRCEDDRHDMHDVTVGILLGTVTECEVHGHLSESRAGWEWRFHAT</sequence>
<dbReference type="GO" id="GO:0006644">
    <property type="term" value="P:phospholipid metabolic process"/>
    <property type="evidence" value="ECO:0007669"/>
    <property type="project" value="InterPro"/>
</dbReference>
<dbReference type="AlphaFoldDB" id="A0A2V1DEE7"/>
<reference evidence="1 2" key="1">
    <citation type="journal article" date="2018" name="Sci. Rep.">
        <title>Comparative genomics provides insights into the lifestyle and reveals functional heterogeneity of dark septate endophytic fungi.</title>
        <authorList>
            <person name="Knapp D.G."/>
            <person name="Nemeth J.B."/>
            <person name="Barry K."/>
            <person name="Hainaut M."/>
            <person name="Henrissat B."/>
            <person name="Johnson J."/>
            <person name="Kuo A."/>
            <person name="Lim J.H.P."/>
            <person name="Lipzen A."/>
            <person name="Nolan M."/>
            <person name="Ohm R.A."/>
            <person name="Tamas L."/>
            <person name="Grigoriev I.V."/>
            <person name="Spatafora J.W."/>
            <person name="Nagy L.G."/>
            <person name="Kovacs G.M."/>
        </authorList>
    </citation>
    <scope>NUCLEOTIDE SEQUENCE [LARGE SCALE GENOMIC DNA]</scope>
    <source>
        <strain evidence="1 2">DSE2036</strain>
    </source>
</reference>
<evidence type="ECO:0008006" key="3">
    <source>
        <dbReference type="Google" id="ProtNLM"/>
    </source>
</evidence>